<feature type="region of interest" description="Disordered" evidence="1">
    <location>
        <begin position="1"/>
        <end position="26"/>
    </location>
</feature>
<gene>
    <name evidence="2" type="ORF">UFOPK1835_01416</name>
</gene>
<accession>A0A6J6HU85</accession>
<reference evidence="2" key="1">
    <citation type="submission" date="2020-05" db="EMBL/GenBank/DDBJ databases">
        <authorList>
            <person name="Chiriac C."/>
            <person name="Salcher M."/>
            <person name="Ghai R."/>
            <person name="Kavagutti S V."/>
        </authorList>
    </citation>
    <scope>NUCLEOTIDE SEQUENCE</scope>
</reference>
<dbReference type="AlphaFoldDB" id="A0A6J6HU85"/>
<evidence type="ECO:0000256" key="1">
    <source>
        <dbReference type="SAM" id="MobiDB-lite"/>
    </source>
</evidence>
<sequence>MADVPAAPGTNEIETDPSPGVAVNDVGAADNTRGVTRASVDSAPFPAAFTARNLIDCCVPLERPGTVTGDDVSTGFSAFQAPVPTRYS</sequence>
<dbReference type="EMBL" id="CAEZUP010000064">
    <property type="protein sequence ID" value="CAB4616143.1"/>
    <property type="molecule type" value="Genomic_DNA"/>
</dbReference>
<evidence type="ECO:0000313" key="2">
    <source>
        <dbReference type="EMBL" id="CAB4616143.1"/>
    </source>
</evidence>
<proteinExistence type="predicted"/>
<organism evidence="2">
    <name type="scientific">freshwater metagenome</name>
    <dbReference type="NCBI Taxonomy" id="449393"/>
    <lineage>
        <taxon>unclassified sequences</taxon>
        <taxon>metagenomes</taxon>
        <taxon>ecological metagenomes</taxon>
    </lineage>
</organism>
<feature type="region of interest" description="Disordered" evidence="1">
    <location>
        <begin position="69"/>
        <end position="88"/>
    </location>
</feature>
<protein>
    <submittedName>
        <fullName evidence="2">Unannotated protein</fullName>
    </submittedName>
</protein>
<name>A0A6J6HU85_9ZZZZ</name>